<dbReference type="eggNOG" id="ENOG502QQGR">
    <property type="taxonomic scope" value="Eukaryota"/>
</dbReference>
<evidence type="ECO:0000313" key="2">
    <source>
        <dbReference type="EMBL" id="EJD37013.1"/>
    </source>
</evidence>
<dbReference type="OMA" id="SSEAYHC"/>
<evidence type="ECO:0000259" key="1">
    <source>
        <dbReference type="Pfam" id="PF00144"/>
    </source>
</evidence>
<dbReference type="Pfam" id="PF00144">
    <property type="entry name" value="Beta-lactamase"/>
    <property type="match status" value="1"/>
</dbReference>
<dbReference type="KEGG" id="adl:AURDEDRAFT_129742"/>
<dbReference type="InterPro" id="IPR050789">
    <property type="entry name" value="Diverse_Enzym_Activities"/>
</dbReference>
<dbReference type="PANTHER" id="PTHR43283:SF3">
    <property type="entry name" value="BETA-LACTAMASE FAMILY PROTEIN (AFU_ORTHOLOGUE AFUA_5G07500)"/>
    <property type="match status" value="1"/>
</dbReference>
<protein>
    <submittedName>
        <fullName evidence="2">Beta-lactamase/transpeptidase-like protein</fullName>
    </submittedName>
</protein>
<name>J0LGZ5_AURST</name>
<evidence type="ECO:0000313" key="3">
    <source>
        <dbReference type="Proteomes" id="UP000006514"/>
    </source>
</evidence>
<dbReference type="EMBL" id="JH687849">
    <property type="protein sequence ID" value="EJD37013.1"/>
    <property type="molecule type" value="Genomic_DNA"/>
</dbReference>
<dbReference type="InterPro" id="IPR012338">
    <property type="entry name" value="Beta-lactam/transpept-like"/>
</dbReference>
<sequence length="328" mass="35239">MALAAEVRSIVEKAVSAPNGPAGLVYGAIDAGGNLLVCEAAGRRALDKDEPMTTDACFPLYSTTKLLGAIGYATGYYSALIELILRPLSAMQLVEQGQLSLDEPIHTLLPEILNVNYLGPDGFLVVPAPPAYTEKITLRMLLSHTAGFGYGIFDPNLADHWRRGGGPDELSGTREGTLGIPLVNEIDDEITFHLTPTQEAKLVAQHQRAEDGVLRVSGMILKEETVKSMFDNQVPDGVPGLGETIIDARPELTYPVHTPPGMRKGWDALPTGRSANSGAWAGLANLYYTVDPTKGVATMIMSQSFPFFDPAVTGPFLEAEKAVYAWLK</sequence>
<dbReference type="PANTHER" id="PTHR43283">
    <property type="entry name" value="BETA-LACTAMASE-RELATED"/>
    <property type="match status" value="1"/>
</dbReference>
<accession>J0LGZ5</accession>
<organism evidence="2 3">
    <name type="scientific">Auricularia subglabra (strain TFB-10046 / SS5)</name>
    <name type="common">White-rot fungus</name>
    <name type="synonym">Auricularia delicata (strain TFB10046)</name>
    <dbReference type="NCBI Taxonomy" id="717982"/>
    <lineage>
        <taxon>Eukaryota</taxon>
        <taxon>Fungi</taxon>
        <taxon>Dikarya</taxon>
        <taxon>Basidiomycota</taxon>
        <taxon>Agaricomycotina</taxon>
        <taxon>Agaricomycetes</taxon>
        <taxon>Auriculariales</taxon>
        <taxon>Auriculariaceae</taxon>
        <taxon>Auricularia</taxon>
    </lineage>
</organism>
<reference evidence="3" key="1">
    <citation type="journal article" date="2012" name="Science">
        <title>The Paleozoic origin of enzymatic lignin decomposition reconstructed from 31 fungal genomes.</title>
        <authorList>
            <person name="Floudas D."/>
            <person name="Binder M."/>
            <person name="Riley R."/>
            <person name="Barry K."/>
            <person name="Blanchette R.A."/>
            <person name="Henrissat B."/>
            <person name="Martinez A.T."/>
            <person name="Otillar R."/>
            <person name="Spatafora J.W."/>
            <person name="Yadav J.S."/>
            <person name="Aerts A."/>
            <person name="Benoit I."/>
            <person name="Boyd A."/>
            <person name="Carlson A."/>
            <person name="Copeland A."/>
            <person name="Coutinho P.M."/>
            <person name="de Vries R.P."/>
            <person name="Ferreira P."/>
            <person name="Findley K."/>
            <person name="Foster B."/>
            <person name="Gaskell J."/>
            <person name="Glotzer D."/>
            <person name="Gorecki P."/>
            <person name="Heitman J."/>
            <person name="Hesse C."/>
            <person name="Hori C."/>
            <person name="Igarashi K."/>
            <person name="Jurgens J.A."/>
            <person name="Kallen N."/>
            <person name="Kersten P."/>
            <person name="Kohler A."/>
            <person name="Kuees U."/>
            <person name="Kumar T.K.A."/>
            <person name="Kuo A."/>
            <person name="LaButti K."/>
            <person name="Larrondo L.F."/>
            <person name="Lindquist E."/>
            <person name="Ling A."/>
            <person name="Lombard V."/>
            <person name="Lucas S."/>
            <person name="Lundell T."/>
            <person name="Martin R."/>
            <person name="McLaughlin D.J."/>
            <person name="Morgenstern I."/>
            <person name="Morin E."/>
            <person name="Murat C."/>
            <person name="Nagy L.G."/>
            <person name="Nolan M."/>
            <person name="Ohm R.A."/>
            <person name="Patyshakuliyeva A."/>
            <person name="Rokas A."/>
            <person name="Ruiz-Duenas F.J."/>
            <person name="Sabat G."/>
            <person name="Salamov A."/>
            <person name="Samejima M."/>
            <person name="Schmutz J."/>
            <person name="Slot J.C."/>
            <person name="St John F."/>
            <person name="Stenlid J."/>
            <person name="Sun H."/>
            <person name="Sun S."/>
            <person name="Syed K."/>
            <person name="Tsang A."/>
            <person name="Wiebenga A."/>
            <person name="Young D."/>
            <person name="Pisabarro A."/>
            <person name="Eastwood D.C."/>
            <person name="Martin F."/>
            <person name="Cullen D."/>
            <person name="Grigoriev I.V."/>
            <person name="Hibbett D.S."/>
        </authorList>
    </citation>
    <scope>NUCLEOTIDE SEQUENCE [LARGE SCALE GENOMIC DNA]</scope>
    <source>
        <strain evidence="3">TFB10046</strain>
    </source>
</reference>
<dbReference type="InParanoid" id="J0LGZ5"/>
<feature type="domain" description="Beta-lactamase-related" evidence="1">
    <location>
        <begin position="90"/>
        <end position="159"/>
    </location>
</feature>
<dbReference type="InterPro" id="IPR001466">
    <property type="entry name" value="Beta-lactam-related"/>
</dbReference>
<dbReference type="Gene3D" id="3.40.710.10">
    <property type="entry name" value="DD-peptidase/beta-lactamase superfamily"/>
    <property type="match status" value="3"/>
</dbReference>
<gene>
    <name evidence="2" type="ORF">AURDEDRAFT_129742</name>
</gene>
<proteinExistence type="predicted"/>
<dbReference type="SUPFAM" id="SSF56601">
    <property type="entry name" value="beta-lactamase/transpeptidase-like"/>
    <property type="match status" value="1"/>
</dbReference>
<dbReference type="Proteomes" id="UP000006514">
    <property type="component" value="Unassembled WGS sequence"/>
</dbReference>
<dbReference type="AlphaFoldDB" id="J0LGZ5"/>
<keyword evidence="3" id="KW-1185">Reference proteome</keyword>
<dbReference type="OrthoDB" id="428260at2759"/>